<dbReference type="EMBL" id="VUNF01000036">
    <property type="protein sequence ID" value="MST78613.1"/>
    <property type="molecule type" value="Genomic_DNA"/>
</dbReference>
<sequence>MKIFNSDILIKKTSCNCADLPGHQIPPSVNLFVKVTKGCNAHCAFCSNAGCQSPTSLFDIEKMIRIIYELKSKGIIINRMNITGGEPSVVSPLVVRILDAIDKEHFDDVHLHLNTNGVTMQAQDLMQHPRWDSISMSLHHYDVNRLSDLYGCEIPAHLLHFTGVDKQKINFSCNLIKGYIDNKEEVRKMLDLTLDTGIRRIGFVALMPVNSFCKEHFIDIDDIPFAEIPHVYFTGAKDRGTDCKCSNYLYNKNLRILEIYMRNYANPQYSESSLVYDGAYLRQGFYNNNIIY</sequence>
<keyword evidence="3" id="KW-0479">Metal-binding</keyword>
<evidence type="ECO:0000256" key="1">
    <source>
        <dbReference type="ARBA" id="ARBA00001966"/>
    </source>
</evidence>
<evidence type="ECO:0000256" key="3">
    <source>
        <dbReference type="ARBA" id="ARBA00022723"/>
    </source>
</evidence>
<dbReference type="GO" id="GO:0046872">
    <property type="term" value="F:metal ion binding"/>
    <property type="evidence" value="ECO:0007669"/>
    <property type="project" value="UniProtKB-KW"/>
</dbReference>
<gene>
    <name evidence="7" type="ORF">FYJ72_13370</name>
</gene>
<dbReference type="GO" id="GO:0051536">
    <property type="term" value="F:iron-sulfur cluster binding"/>
    <property type="evidence" value="ECO:0007669"/>
    <property type="project" value="UniProtKB-KW"/>
</dbReference>
<dbReference type="RefSeq" id="WP_154482918.1">
    <property type="nucleotide sequence ID" value="NZ_VUNF01000036.1"/>
</dbReference>
<dbReference type="PANTHER" id="PTHR11228">
    <property type="entry name" value="RADICAL SAM DOMAIN PROTEIN"/>
    <property type="match status" value="1"/>
</dbReference>
<dbReference type="InterPro" id="IPR058240">
    <property type="entry name" value="rSAM_sf"/>
</dbReference>
<dbReference type="Gene3D" id="3.20.20.70">
    <property type="entry name" value="Aldolase class I"/>
    <property type="match status" value="1"/>
</dbReference>
<keyword evidence="5" id="KW-0411">Iron-sulfur</keyword>
<feature type="domain" description="Radical SAM core" evidence="6">
    <location>
        <begin position="25"/>
        <end position="238"/>
    </location>
</feature>
<dbReference type="GO" id="GO:0003824">
    <property type="term" value="F:catalytic activity"/>
    <property type="evidence" value="ECO:0007669"/>
    <property type="project" value="InterPro"/>
</dbReference>
<reference evidence="7 8" key="1">
    <citation type="submission" date="2019-08" db="EMBL/GenBank/DDBJ databases">
        <title>In-depth cultivation of the pig gut microbiome towards novel bacterial diversity and tailored functional studies.</title>
        <authorList>
            <person name="Wylensek D."/>
            <person name="Hitch T.C.A."/>
            <person name="Clavel T."/>
        </authorList>
    </citation>
    <scope>NUCLEOTIDE SEQUENCE [LARGE SCALE GENOMIC DNA]</scope>
    <source>
        <strain evidence="7 8">LKV-178-WT-2C</strain>
    </source>
</reference>
<dbReference type="InterPro" id="IPR007197">
    <property type="entry name" value="rSAM"/>
</dbReference>
<dbReference type="AlphaFoldDB" id="A0A6I2U1J1"/>
<protein>
    <submittedName>
        <fullName evidence="7">Radical SAM protein</fullName>
    </submittedName>
</protein>
<evidence type="ECO:0000313" key="8">
    <source>
        <dbReference type="Proteomes" id="UP000450161"/>
    </source>
</evidence>
<comment type="caution">
    <text evidence="7">The sequence shown here is derived from an EMBL/GenBank/DDBJ whole genome shotgun (WGS) entry which is preliminary data.</text>
</comment>
<keyword evidence="2" id="KW-0949">S-adenosyl-L-methionine</keyword>
<dbReference type="InterPro" id="IPR013785">
    <property type="entry name" value="Aldolase_TIM"/>
</dbReference>
<dbReference type="SUPFAM" id="SSF102114">
    <property type="entry name" value="Radical SAM enzymes"/>
    <property type="match status" value="1"/>
</dbReference>
<dbReference type="CDD" id="cd01335">
    <property type="entry name" value="Radical_SAM"/>
    <property type="match status" value="1"/>
</dbReference>
<dbReference type="Proteomes" id="UP000450161">
    <property type="component" value="Unassembled WGS sequence"/>
</dbReference>
<evidence type="ECO:0000256" key="4">
    <source>
        <dbReference type="ARBA" id="ARBA00023004"/>
    </source>
</evidence>
<accession>A0A6I2U1J1</accession>
<dbReference type="Pfam" id="PF04055">
    <property type="entry name" value="Radical_SAM"/>
    <property type="match status" value="1"/>
</dbReference>
<name>A0A6I2U1J1_9BACT</name>
<evidence type="ECO:0000313" key="7">
    <source>
        <dbReference type="EMBL" id="MST78613.1"/>
    </source>
</evidence>
<dbReference type="InterPro" id="IPR050377">
    <property type="entry name" value="Radical_SAM_PqqE_MftC-like"/>
</dbReference>
<evidence type="ECO:0000259" key="6">
    <source>
        <dbReference type="PROSITE" id="PS51918"/>
    </source>
</evidence>
<keyword evidence="4" id="KW-0408">Iron</keyword>
<comment type="cofactor">
    <cofactor evidence="1">
        <name>[4Fe-4S] cluster</name>
        <dbReference type="ChEBI" id="CHEBI:49883"/>
    </cofactor>
</comment>
<evidence type="ECO:0000256" key="2">
    <source>
        <dbReference type="ARBA" id="ARBA00022691"/>
    </source>
</evidence>
<evidence type="ECO:0000256" key="5">
    <source>
        <dbReference type="ARBA" id="ARBA00023014"/>
    </source>
</evidence>
<dbReference type="PROSITE" id="PS51918">
    <property type="entry name" value="RADICAL_SAM"/>
    <property type="match status" value="1"/>
</dbReference>
<dbReference type="PANTHER" id="PTHR11228:SF7">
    <property type="entry name" value="PQQA PEPTIDE CYCLASE"/>
    <property type="match status" value="1"/>
</dbReference>
<dbReference type="SFLD" id="SFLDS00029">
    <property type="entry name" value="Radical_SAM"/>
    <property type="match status" value="1"/>
</dbReference>
<proteinExistence type="predicted"/>
<organism evidence="7 8">
    <name type="scientific">Segatella copri</name>
    <dbReference type="NCBI Taxonomy" id="165179"/>
    <lineage>
        <taxon>Bacteria</taxon>
        <taxon>Pseudomonadati</taxon>
        <taxon>Bacteroidota</taxon>
        <taxon>Bacteroidia</taxon>
        <taxon>Bacteroidales</taxon>
        <taxon>Prevotellaceae</taxon>
        <taxon>Segatella</taxon>
    </lineage>
</organism>